<evidence type="ECO:0000313" key="1">
    <source>
        <dbReference type="EMBL" id="MCA5006479.1"/>
    </source>
</evidence>
<proteinExistence type="predicted"/>
<comment type="caution">
    <text evidence="1">The sequence shown here is derived from an EMBL/GenBank/DDBJ whole genome shotgun (WGS) entry which is preliminary data.</text>
</comment>
<reference evidence="1" key="1">
    <citation type="submission" date="2020-10" db="EMBL/GenBank/DDBJ databases">
        <authorList>
            <person name="Lu T."/>
            <person name="Wang Q."/>
            <person name="Han X."/>
        </authorList>
    </citation>
    <scope>NUCLEOTIDE SEQUENCE</scope>
    <source>
        <strain evidence="1">WQ 366</strain>
    </source>
</reference>
<accession>A0ABS7ZCM5</accession>
<dbReference type="Proteomes" id="UP001165302">
    <property type="component" value="Unassembled WGS sequence"/>
</dbReference>
<organism evidence="1 2">
    <name type="scientific">Sphingobacterium bovistauri</name>
    <dbReference type="NCBI Taxonomy" id="2781959"/>
    <lineage>
        <taxon>Bacteria</taxon>
        <taxon>Pseudomonadati</taxon>
        <taxon>Bacteroidota</taxon>
        <taxon>Sphingobacteriia</taxon>
        <taxon>Sphingobacteriales</taxon>
        <taxon>Sphingobacteriaceae</taxon>
        <taxon>Sphingobacterium</taxon>
    </lineage>
</organism>
<dbReference type="RefSeq" id="WP_225554838.1">
    <property type="nucleotide sequence ID" value="NZ_JADEYP010000035.1"/>
</dbReference>
<protein>
    <submittedName>
        <fullName evidence="1">Uncharacterized protein</fullName>
    </submittedName>
</protein>
<dbReference type="EMBL" id="JADEYP010000035">
    <property type="protein sequence ID" value="MCA5006479.1"/>
    <property type="molecule type" value="Genomic_DNA"/>
</dbReference>
<sequence>MSCSKNDDDSNDVIIDPAGSYWPFKEGNYWNFYDNENEEGMQYEIFHTVNYQGLDFHSSIDQENDYSYPLAVREEKGVFKMYYAQHNQMGAEIGAGNITYLNLNLPTNQVWNEEMILSFNSVSGTGQMIFNHSGRILEKSSSEVINGKSYKNIIKTELVQKVTNTLTGNIVNTKSVIWLAKGIGPIRQIVDIDGYKNDYLLEYYYLNK</sequence>
<gene>
    <name evidence="1" type="ORF">IPZ78_15125</name>
</gene>
<evidence type="ECO:0000313" key="2">
    <source>
        <dbReference type="Proteomes" id="UP001165302"/>
    </source>
</evidence>
<keyword evidence="2" id="KW-1185">Reference proteome</keyword>
<name>A0ABS7ZCM5_9SPHI</name>